<name>A0A8J3JN73_9ACTN</name>
<proteinExistence type="predicted"/>
<dbReference type="EMBL" id="BONG01000006">
    <property type="protein sequence ID" value="GIF87977.1"/>
    <property type="molecule type" value="Genomic_DNA"/>
</dbReference>
<dbReference type="AlphaFoldDB" id="A0A8J3JN73"/>
<accession>A0A8J3JN73</accession>
<dbReference type="Proteomes" id="UP000619293">
    <property type="component" value="Unassembled WGS sequence"/>
</dbReference>
<evidence type="ECO:0000313" key="2">
    <source>
        <dbReference type="Proteomes" id="UP000619293"/>
    </source>
</evidence>
<keyword evidence="2" id="KW-1185">Reference proteome</keyword>
<organism evidence="1 2">
    <name type="scientific">Catellatospora chokoriensis</name>
    <dbReference type="NCBI Taxonomy" id="310353"/>
    <lineage>
        <taxon>Bacteria</taxon>
        <taxon>Bacillati</taxon>
        <taxon>Actinomycetota</taxon>
        <taxon>Actinomycetes</taxon>
        <taxon>Micromonosporales</taxon>
        <taxon>Micromonosporaceae</taxon>
        <taxon>Catellatospora</taxon>
    </lineage>
</organism>
<protein>
    <submittedName>
        <fullName evidence="1">Uncharacterized protein</fullName>
    </submittedName>
</protein>
<evidence type="ECO:0000313" key="1">
    <source>
        <dbReference type="EMBL" id="GIF87977.1"/>
    </source>
</evidence>
<reference evidence="1 2" key="1">
    <citation type="submission" date="2021-01" db="EMBL/GenBank/DDBJ databases">
        <title>Whole genome shotgun sequence of Catellatospora chokoriensis NBRC 107358.</title>
        <authorList>
            <person name="Komaki H."/>
            <person name="Tamura T."/>
        </authorList>
    </citation>
    <scope>NUCLEOTIDE SEQUENCE [LARGE SCALE GENOMIC DNA]</scope>
    <source>
        <strain evidence="1 2">NBRC 107358</strain>
    </source>
</reference>
<comment type="caution">
    <text evidence="1">The sequence shown here is derived from an EMBL/GenBank/DDBJ whole genome shotgun (WGS) entry which is preliminary data.</text>
</comment>
<gene>
    <name evidence="1" type="ORF">Cch02nite_14210</name>
</gene>
<sequence>MTADLSAGVSVPLLQPVATRAMETMAPASVAAAFIDRVFMTAPLRGEWIVAEVFAVQSPDPGARE</sequence>